<dbReference type="Proteomes" id="UP001165079">
    <property type="component" value="Unassembled WGS sequence"/>
</dbReference>
<sequence length="71" mass="7654">MVGPGGLKHSREEPPIPGKMAPVGRVETIHPAHGAVGESRRHACVHAPEARHVPRVMAKTQLHIPKTRPHG</sequence>
<keyword evidence="3" id="KW-1185">Reference proteome</keyword>
<dbReference type="AlphaFoldDB" id="A0A9W6SJN1"/>
<evidence type="ECO:0000256" key="1">
    <source>
        <dbReference type="SAM" id="MobiDB-lite"/>
    </source>
</evidence>
<evidence type="ECO:0000313" key="3">
    <source>
        <dbReference type="Proteomes" id="UP001165079"/>
    </source>
</evidence>
<comment type="caution">
    <text evidence="2">The sequence shown here is derived from an EMBL/GenBank/DDBJ whole genome shotgun (WGS) entry which is preliminary data.</text>
</comment>
<accession>A0A9W6SJN1</accession>
<gene>
    <name evidence="2" type="ORF">Afil01_16310</name>
</gene>
<reference evidence="2" key="1">
    <citation type="submission" date="2023-03" db="EMBL/GenBank/DDBJ databases">
        <title>Actinorhabdospora filicis NBRC 111898.</title>
        <authorList>
            <person name="Ichikawa N."/>
            <person name="Sato H."/>
            <person name="Tonouchi N."/>
        </authorList>
    </citation>
    <scope>NUCLEOTIDE SEQUENCE</scope>
    <source>
        <strain evidence="2">NBRC 111898</strain>
    </source>
</reference>
<feature type="region of interest" description="Disordered" evidence="1">
    <location>
        <begin position="1"/>
        <end position="22"/>
    </location>
</feature>
<organism evidence="2 3">
    <name type="scientific">Actinorhabdospora filicis</name>
    <dbReference type="NCBI Taxonomy" id="1785913"/>
    <lineage>
        <taxon>Bacteria</taxon>
        <taxon>Bacillati</taxon>
        <taxon>Actinomycetota</taxon>
        <taxon>Actinomycetes</taxon>
        <taxon>Micromonosporales</taxon>
        <taxon>Micromonosporaceae</taxon>
        <taxon>Actinorhabdospora</taxon>
    </lineage>
</organism>
<protein>
    <submittedName>
        <fullName evidence="2">Uncharacterized protein</fullName>
    </submittedName>
</protein>
<proteinExistence type="predicted"/>
<dbReference type="EMBL" id="BSTX01000001">
    <property type="protein sequence ID" value="GLZ76824.1"/>
    <property type="molecule type" value="Genomic_DNA"/>
</dbReference>
<evidence type="ECO:0000313" key="2">
    <source>
        <dbReference type="EMBL" id="GLZ76824.1"/>
    </source>
</evidence>
<name>A0A9W6SJN1_9ACTN</name>